<accession>A0A4T0ULX8</accession>
<dbReference type="PIRSF" id="PIRSF030820">
    <property type="entry name" value="UCP030820"/>
    <property type="match status" value="1"/>
</dbReference>
<proteinExistence type="predicted"/>
<dbReference type="Proteomes" id="UP000308891">
    <property type="component" value="Unassembled WGS sequence"/>
</dbReference>
<dbReference type="Pfam" id="PF06073">
    <property type="entry name" value="DUF934"/>
    <property type="match status" value="1"/>
</dbReference>
<dbReference type="InterPro" id="IPR008318">
    <property type="entry name" value="UCP030820"/>
</dbReference>
<evidence type="ECO:0000313" key="2">
    <source>
        <dbReference type="Proteomes" id="UP000308891"/>
    </source>
</evidence>
<protein>
    <submittedName>
        <fullName evidence="1">DUF934 domain-containing protein</fullName>
    </submittedName>
</protein>
<comment type="caution">
    <text evidence="1">The sequence shown here is derived from an EMBL/GenBank/DDBJ whole genome shotgun (WGS) entry which is preliminary data.</text>
</comment>
<evidence type="ECO:0000313" key="1">
    <source>
        <dbReference type="EMBL" id="TIC79719.1"/>
    </source>
</evidence>
<name>A0A4T0ULX8_9NEIS</name>
<dbReference type="AlphaFoldDB" id="A0A4T0ULX8"/>
<reference evidence="1 2" key="1">
    <citation type="submission" date="2019-04" db="EMBL/GenBank/DDBJ databases">
        <title>Crenobacter sp. nov.</title>
        <authorList>
            <person name="Shi S."/>
        </authorList>
    </citation>
    <scope>NUCLEOTIDE SEQUENCE [LARGE SCALE GENOMIC DNA]</scope>
    <source>
        <strain evidence="1 2">GY 70310</strain>
    </source>
</reference>
<sequence length="158" mass="17081">MHNLVKEGVPAEDAWQLVREGEGELPAGDLILPLARFVSGERAPHGRTAAWFAPDDDPLAAAADVLALPLLAVDFPAFTDGRGYSVGRLLRERRAFAGELRAIGDVQRDQLHFLHQVGFDSFAIRADLNAADAAGALADFSAGCQTSWRRRQGRGLHV</sequence>
<gene>
    <name evidence="1" type="ORF">E5K04_13330</name>
</gene>
<dbReference type="RefSeq" id="WP_136554929.1">
    <property type="nucleotide sequence ID" value="NZ_STGJ01000016.1"/>
</dbReference>
<keyword evidence="2" id="KW-1185">Reference proteome</keyword>
<dbReference type="OrthoDB" id="9800421at2"/>
<organism evidence="1 2">
    <name type="scientific">Crenobacter intestini</name>
    <dbReference type="NCBI Taxonomy" id="2563443"/>
    <lineage>
        <taxon>Bacteria</taxon>
        <taxon>Pseudomonadati</taxon>
        <taxon>Pseudomonadota</taxon>
        <taxon>Betaproteobacteria</taxon>
        <taxon>Neisseriales</taxon>
        <taxon>Neisseriaceae</taxon>
        <taxon>Crenobacter</taxon>
    </lineage>
</organism>
<dbReference type="EMBL" id="STGJ01000016">
    <property type="protein sequence ID" value="TIC79719.1"/>
    <property type="molecule type" value="Genomic_DNA"/>
</dbReference>